<dbReference type="InterPro" id="IPR023091">
    <property type="entry name" value="MetalPrtase_cat_dom_sf_prd"/>
</dbReference>
<dbReference type="InterPro" id="IPR002036">
    <property type="entry name" value="YbeY"/>
</dbReference>
<reference evidence="10" key="1">
    <citation type="journal article" date="2019" name="Int. J. Syst. Evol. Microbiol.">
        <title>The Global Catalogue of Microorganisms (GCM) 10K type strain sequencing project: providing services to taxonomists for standard genome sequencing and annotation.</title>
        <authorList>
            <consortium name="The Broad Institute Genomics Platform"/>
            <consortium name="The Broad Institute Genome Sequencing Center for Infectious Disease"/>
            <person name="Wu L."/>
            <person name="Ma J."/>
        </authorList>
    </citation>
    <scope>NUCLEOTIDE SEQUENCE [LARGE SCALE GENOMIC DNA]</scope>
    <source>
        <strain evidence="10">CGMCC 1.16275</strain>
    </source>
</reference>
<comment type="similarity">
    <text evidence="1 7">Belongs to the endoribonuclease YbeY family.</text>
</comment>
<keyword evidence="7" id="KW-0698">rRNA processing</keyword>
<dbReference type="HAMAP" id="MF_00009">
    <property type="entry name" value="Endoribonucl_YbeY"/>
    <property type="match status" value="1"/>
</dbReference>
<dbReference type="EMBL" id="JBHTCM010000005">
    <property type="protein sequence ID" value="MFC7332321.1"/>
    <property type="molecule type" value="Genomic_DNA"/>
</dbReference>
<feature type="compositionally biased region" description="Basic and acidic residues" evidence="8">
    <location>
        <begin position="221"/>
        <end position="234"/>
    </location>
</feature>
<dbReference type="SUPFAM" id="SSF55486">
    <property type="entry name" value="Metalloproteases ('zincins'), catalytic domain"/>
    <property type="match status" value="1"/>
</dbReference>
<comment type="cofactor">
    <cofactor evidence="7">
        <name>Zn(2+)</name>
        <dbReference type="ChEBI" id="CHEBI:29105"/>
    </cofactor>
    <text evidence="7">Binds 1 zinc ion.</text>
</comment>
<feature type="binding site" evidence="7">
    <location>
        <position position="185"/>
    </location>
    <ligand>
        <name>Zn(2+)</name>
        <dbReference type="ChEBI" id="CHEBI:29105"/>
        <note>catalytic</note>
    </ligand>
</feature>
<protein>
    <recommendedName>
        <fullName evidence="7">Endoribonuclease YbeY</fullName>
        <ecNumber evidence="7">3.1.-.-</ecNumber>
    </recommendedName>
</protein>
<evidence type="ECO:0000256" key="8">
    <source>
        <dbReference type="SAM" id="MobiDB-lite"/>
    </source>
</evidence>
<evidence type="ECO:0000256" key="7">
    <source>
        <dbReference type="HAMAP-Rule" id="MF_00009"/>
    </source>
</evidence>
<dbReference type="RefSeq" id="WP_377356659.1">
    <property type="nucleotide sequence ID" value="NZ_JBHTCM010000005.1"/>
</dbReference>
<dbReference type="Pfam" id="PF02130">
    <property type="entry name" value="YbeY"/>
    <property type="match status" value="1"/>
</dbReference>
<evidence type="ECO:0000256" key="1">
    <source>
        <dbReference type="ARBA" id="ARBA00010875"/>
    </source>
</evidence>
<evidence type="ECO:0000256" key="6">
    <source>
        <dbReference type="ARBA" id="ARBA00022833"/>
    </source>
</evidence>
<keyword evidence="7" id="KW-0690">Ribosome biogenesis</keyword>
<dbReference type="Gene3D" id="3.40.390.30">
    <property type="entry name" value="Metalloproteases ('zincins'), catalytic domain"/>
    <property type="match status" value="1"/>
</dbReference>
<comment type="caution">
    <text evidence="9">The sequence shown here is derived from an EMBL/GenBank/DDBJ whole genome shotgun (WGS) entry which is preliminary data.</text>
</comment>
<keyword evidence="6 7" id="KW-0862">Zinc</keyword>
<evidence type="ECO:0000256" key="3">
    <source>
        <dbReference type="ARBA" id="ARBA00022723"/>
    </source>
</evidence>
<keyword evidence="5 7" id="KW-0378">Hydrolase</keyword>
<evidence type="ECO:0000313" key="10">
    <source>
        <dbReference type="Proteomes" id="UP001596456"/>
    </source>
</evidence>
<feature type="region of interest" description="Disordered" evidence="8">
    <location>
        <begin position="88"/>
        <end position="141"/>
    </location>
</feature>
<dbReference type="PROSITE" id="PS01306">
    <property type="entry name" value="UPF0054"/>
    <property type="match status" value="1"/>
</dbReference>
<keyword evidence="4 7" id="KW-0255">Endonuclease</keyword>
<name>A0ABW2KSN5_9PROT</name>
<comment type="subcellular location">
    <subcellularLocation>
        <location evidence="7">Cytoplasm</location>
    </subcellularLocation>
</comment>
<feature type="region of interest" description="Disordered" evidence="8">
    <location>
        <begin position="211"/>
        <end position="242"/>
    </location>
</feature>
<gene>
    <name evidence="7 9" type="primary">ybeY</name>
    <name evidence="9" type="ORF">ACFQPS_04040</name>
</gene>
<keyword evidence="7" id="KW-0963">Cytoplasm</keyword>
<feature type="binding site" evidence="7">
    <location>
        <position position="191"/>
    </location>
    <ligand>
        <name>Zn(2+)</name>
        <dbReference type="ChEBI" id="CHEBI:29105"/>
        <note>catalytic</note>
    </ligand>
</feature>
<evidence type="ECO:0000256" key="4">
    <source>
        <dbReference type="ARBA" id="ARBA00022759"/>
    </source>
</evidence>
<dbReference type="PANTHER" id="PTHR46986">
    <property type="entry name" value="ENDORIBONUCLEASE YBEY, CHLOROPLASTIC"/>
    <property type="match status" value="1"/>
</dbReference>
<feature type="compositionally biased region" description="Acidic residues" evidence="8">
    <location>
        <begin position="95"/>
        <end position="138"/>
    </location>
</feature>
<keyword evidence="2 7" id="KW-0540">Nuclease</keyword>
<evidence type="ECO:0000256" key="5">
    <source>
        <dbReference type="ARBA" id="ARBA00022801"/>
    </source>
</evidence>
<dbReference type="PANTHER" id="PTHR46986:SF1">
    <property type="entry name" value="ENDORIBONUCLEASE YBEY, CHLOROPLASTIC"/>
    <property type="match status" value="1"/>
</dbReference>
<evidence type="ECO:0000256" key="2">
    <source>
        <dbReference type="ARBA" id="ARBA00022722"/>
    </source>
</evidence>
<proteinExistence type="inferred from homology"/>
<comment type="function">
    <text evidence="7">Single strand-specific metallo-endoribonuclease involved in late-stage 70S ribosome quality control and in maturation of the 3' terminus of the 16S rRNA.</text>
</comment>
<organism evidence="9 10">
    <name type="scientific">Rhodocista pekingensis</name>
    <dbReference type="NCBI Taxonomy" id="201185"/>
    <lineage>
        <taxon>Bacteria</taxon>
        <taxon>Pseudomonadati</taxon>
        <taxon>Pseudomonadota</taxon>
        <taxon>Alphaproteobacteria</taxon>
        <taxon>Rhodospirillales</taxon>
        <taxon>Azospirillaceae</taxon>
        <taxon>Rhodocista</taxon>
    </lineage>
</organism>
<evidence type="ECO:0000313" key="9">
    <source>
        <dbReference type="EMBL" id="MFC7332321.1"/>
    </source>
</evidence>
<keyword evidence="3 7" id="KW-0479">Metal-binding</keyword>
<dbReference type="InterPro" id="IPR020549">
    <property type="entry name" value="YbeY_CS"/>
</dbReference>
<feature type="binding site" evidence="7">
    <location>
        <position position="181"/>
    </location>
    <ligand>
        <name>Zn(2+)</name>
        <dbReference type="ChEBI" id="CHEBI:29105"/>
        <note>catalytic</note>
    </ligand>
</feature>
<dbReference type="Proteomes" id="UP001596456">
    <property type="component" value="Unassembled WGS sequence"/>
</dbReference>
<accession>A0ABW2KSN5</accession>
<dbReference type="EC" id="3.1.-.-" evidence="7"/>
<sequence length="242" mass="25314">MTDTLTPGAAAPHAVDIFVAVESGGWETDLPDPTALVLTAAEAALARGEGVPDGPAELSVVLADDATVQTLNRDYRGKDRPTNVLSFALHADGGDGQDDDPEGDLPDGEDLDGEDLDGEDLDGEDLDGEAPGDDDPEDSLAQVTAPPVLLGDVILAYETVVREAGEQNKPLADHLTHLVVHGVLHLLGYDHITDPDAERMERLETEILAGLGISDPYAGQEGHRAPDDPGRDPADPAPPPPK</sequence>
<keyword evidence="10" id="KW-1185">Reference proteome</keyword>
<dbReference type="NCBIfam" id="TIGR00043">
    <property type="entry name" value="rRNA maturation RNase YbeY"/>
    <property type="match status" value="2"/>
</dbReference>